<evidence type="ECO:0000313" key="1">
    <source>
        <dbReference type="EMBL" id="KAK7329998.1"/>
    </source>
</evidence>
<comment type="caution">
    <text evidence="1">The sequence shown here is derived from an EMBL/GenBank/DDBJ whole genome shotgun (WGS) entry which is preliminary data.</text>
</comment>
<gene>
    <name evidence="1" type="ORF">VNO77_24182</name>
</gene>
<evidence type="ECO:0000313" key="2">
    <source>
        <dbReference type="Proteomes" id="UP001367508"/>
    </source>
</evidence>
<keyword evidence="2" id="KW-1185">Reference proteome</keyword>
<proteinExistence type="predicted"/>
<protein>
    <submittedName>
        <fullName evidence="1">Uncharacterized protein</fullName>
    </submittedName>
</protein>
<reference evidence="1 2" key="1">
    <citation type="submission" date="2024-01" db="EMBL/GenBank/DDBJ databases">
        <title>The genomes of 5 underutilized Papilionoideae crops provide insights into root nodulation and disease resistanc.</title>
        <authorList>
            <person name="Jiang F."/>
        </authorList>
    </citation>
    <scope>NUCLEOTIDE SEQUENCE [LARGE SCALE GENOMIC DNA]</scope>
    <source>
        <strain evidence="1">LVBAO_FW01</strain>
        <tissue evidence="1">Leaves</tissue>
    </source>
</reference>
<name>A0AAN9L939_CANGL</name>
<sequence>MHNVSDGGVEGVHVAGDLEAEVPVGLKVGGMDGHVVEEVQDEEGPVGLGGGEGLDRLVVEDCACCLRFSLCS</sequence>
<accession>A0AAN9L939</accession>
<dbReference type="EMBL" id="JAYMYQ010000005">
    <property type="protein sequence ID" value="KAK7329998.1"/>
    <property type="molecule type" value="Genomic_DNA"/>
</dbReference>
<dbReference type="AlphaFoldDB" id="A0AAN9L939"/>
<organism evidence="1 2">
    <name type="scientific">Canavalia gladiata</name>
    <name type="common">Sword bean</name>
    <name type="synonym">Dolichos gladiatus</name>
    <dbReference type="NCBI Taxonomy" id="3824"/>
    <lineage>
        <taxon>Eukaryota</taxon>
        <taxon>Viridiplantae</taxon>
        <taxon>Streptophyta</taxon>
        <taxon>Embryophyta</taxon>
        <taxon>Tracheophyta</taxon>
        <taxon>Spermatophyta</taxon>
        <taxon>Magnoliopsida</taxon>
        <taxon>eudicotyledons</taxon>
        <taxon>Gunneridae</taxon>
        <taxon>Pentapetalae</taxon>
        <taxon>rosids</taxon>
        <taxon>fabids</taxon>
        <taxon>Fabales</taxon>
        <taxon>Fabaceae</taxon>
        <taxon>Papilionoideae</taxon>
        <taxon>50 kb inversion clade</taxon>
        <taxon>NPAAA clade</taxon>
        <taxon>indigoferoid/millettioid clade</taxon>
        <taxon>Phaseoleae</taxon>
        <taxon>Canavalia</taxon>
    </lineage>
</organism>
<dbReference type="Proteomes" id="UP001367508">
    <property type="component" value="Unassembled WGS sequence"/>
</dbReference>